<dbReference type="InterPro" id="IPR016167">
    <property type="entry name" value="FAD-bd_PCMH_sub1"/>
</dbReference>
<accession>A0A450T0T5</accession>
<dbReference type="EMBL" id="CAADFA010000260">
    <property type="protein sequence ID" value="VFJ59936.1"/>
    <property type="molecule type" value="Genomic_DNA"/>
</dbReference>
<dbReference type="Gene3D" id="3.30.465.10">
    <property type="match status" value="1"/>
</dbReference>
<dbReference type="PANTHER" id="PTHR11748:SF114">
    <property type="entry name" value="ARYL-ALCOHOL OXIDASE VANILLYL-ALCOHOL OXIDASE (AFU_ORTHOLOGUE AFUA_3G09500)-RELATED"/>
    <property type="match status" value="1"/>
</dbReference>
<sequence>MKDFESSFCAWKDLLGAEYVSNDENTLNRFGQTTFATCQRIPAIIRPANRAQVQDCLRIANRYQTPIYPISRGRNWGYGSAVPVRDGCVVMDLTRMNRIVDYDENLAYVTLEPGVTQQQLFEFLQAQNSNLFMSATGAPPDSSLIGNILDRGLGEGPYGDRFQYVCGMEAVLPTGDCIHTGFGRFTGAKASRVGHWGVGPYLDGLFTQSNLGIVTGMTLWLTPYPKYFQSFYYAIKEEARLEEVIDTVRGLKLNRLIETAFVIANDFRALPLTQQYPWEASAMKTPLPDGVREHLRRTFLGGSRWSGTGALYSNSKAQGRVVRRLIKKALGNKVDRIVFFDASTARLAQMPIAQPLLKRLFGFDAGTFAKFFFDKNPQRGIPITEAAGLAYWRKRFPVPADIDPDRDRCGLIWCSPLIPFDGGHARNALGIIEAVVTAHGFEPNIGLNCATDRSIVVTVGIAYDREVPGEDRRALDCHDTLLHKLTEAGYVPYRLGIEAMEKLPRPRDDYGTLLHGLKRALDPNDILSPGRYDFRHTWPDSSDKN</sequence>
<dbReference type="PANTHER" id="PTHR11748">
    <property type="entry name" value="D-LACTATE DEHYDROGENASE"/>
    <property type="match status" value="1"/>
</dbReference>
<dbReference type="InterPro" id="IPR016169">
    <property type="entry name" value="FAD-bd_PCMH_sub2"/>
</dbReference>
<dbReference type="GO" id="GO:1903457">
    <property type="term" value="P:lactate catabolic process"/>
    <property type="evidence" value="ECO:0007669"/>
    <property type="project" value="TreeGrafter"/>
</dbReference>
<evidence type="ECO:0000259" key="3">
    <source>
        <dbReference type="PROSITE" id="PS51387"/>
    </source>
</evidence>
<dbReference type="Gene3D" id="3.30.43.10">
    <property type="entry name" value="Uridine Diphospho-n-acetylenolpyruvylglucosamine Reductase, domain 2"/>
    <property type="match status" value="1"/>
</dbReference>
<dbReference type="SUPFAM" id="SSF56176">
    <property type="entry name" value="FAD-binding/transporter-associated domain-like"/>
    <property type="match status" value="1"/>
</dbReference>
<dbReference type="InterPro" id="IPR016166">
    <property type="entry name" value="FAD-bd_PCMH"/>
</dbReference>
<keyword evidence="1" id="KW-0285">Flavoprotein</keyword>
<dbReference type="GO" id="GO:0071949">
    <property type="term" value="F:FAD binding"/>
    <property type="evidence" value="ECO:0007669"/>
    <property type="project" value="InterPro"/>
</dbReference>
<dbReference type="GO" id="GO:0008720">
    <property type="term" value="F:D-lactate dehydrogenase (NAD+) activity"/>
    <property type="evidence" value="ECO:0007669"/>
    <property type="project" value="TreeGrafter"/>
</dbReference>
<dbReference type="SUPFAM" id="SSF55103">
    <property type="entry name" value="FAD-linked oxidases, C-terminal domain"/>
    <property type="match status" value="1"/>
</dbReference>
<name>A0A450T0T5_9GAMM</name>
<evidence type="ECO:0000313" key="4">
    <source>
        <dbReference type="EMBL" id="VFJ59936.1"/>
    </source>
</evidence>
<feature type="domain" description="FAD-binding PCMH-type" evidence="3">
    <location>
        <begin position="37"/>
        <end position="224"/>
    </location>
</feature>
<dbReference type="Gene3D" id="3.40.462.10">
    <property type="entry name" value="FAD-linked oxidases, C-terminal domain"/>
    <property type="match status" value="1"/>
</dbReference>
<dbReference type="InterPro" id="IPR016170">
    <property type="entry name" value="Cytok_DH_C_sf"/>
</dbReference>
<protein>
    <submittedName>
        <fullName evidence="4">4-cresol dehydrogenase (Hydroxylating)</fullName>
    </submittedName>
</protein>
<gene>
    <name evidence="5" type="ORF">BECKFM1743A_GA0114220_103793</name>
    <name evidence="6" type="ORF">BECKFM1743B_GA0114221_102153</name>
    <name evidence="4" type="ORF">BECKFM1743C_GA0114222_102603</name>
</gene>
<evidence type="ECO:0000313" key="6">
    <source>
        <dbReference type="EMBL" id="VFK11930.1"/>
    </source>
</evidence>
<dbReference type="EMBL" id="CAADEZ010000379">
    <property type="protein sequence ID" value="VFJ65328.1"/>
    <property type="molecule type" value="Genomic_DNA"/>
</dbReference>
<proteinExistence type="predicted"/>
<reference evidence="4" key="1">
    <citation type="submission" date="2019-02" db="EMBL/GenBank/DDBJ databases">
        <authorList>
            <person name="Gruber-Vodicka R. H."/>
            <person name="Seah K. B. B."/>
        </authorList>
    </citation>
    <scope>NUCLEOTIDE SEQUENCE</scope>
    <source>
        <strain evidence="5">BECK_BZ163</strain>
        <strain evidence="6">BECK_BZ164</strain>
        <strain evidence="4">BECK_BZ165</strain>
    </source>
</reference>
<keyword evidence="2" id="KW-0274">FAD</keyword>
<dbReference type="InterPro" id="IPR016164">
    <property type="entry name" value="FAD-linked_Oxase-like_C"/>
</dbReference>
<evidence type="ECO:0000256" key="1">
    <source>
        <dbReference type="ARBA" id="ARBA00022630"/>
    </source>
</evidence>
<dbReference type="PROSITE" id="PS51387">
    <property type="entry name" value="FAD_PCMH"/>
    <property type="match status" value="1"/>
</dbReference>
<dbReference type="InterPro" id="IPR036318">
    <property type="entry name" value="FAD-bd_PCMH-like_sf"/>
</dbReference>
<dbReference type="AlphaFoldDB" id="A0A450T0T5"/>
<evidence type="ECO:0000313" key="5">
    <source>
        <dbReference type="EMBL" id="VFJ65328.1"/>
    </source>
</evidence>
<evidence type="ECO:0000256" key="2">
    <source>
        <dbReference type="ARBA" id="ARBA00022827"/>
    </source>
</evidence>
<dbReference type="InterPro" id="IPR006094">
    <property type="entry name" value="Oxid_FAD_bind_N"/>
</dbReference>
<dbReference type="GO" id="GO:0004458">
    <property type="term" value="F:D-lactate dehydrogenase (cytochrome) activity"/>
    <property type="evidence" value="ECO:0007669"/>
    <property type="project" value="TreeGrafter"/>
</dbReference>
<dbReference type="Pfam" id="PF01565">
    <property type="entry name" value="FAD_binding_4"/>
    <property type="match status" value="1"/>
</dbReference>
<organism evidence="4">
    <name type="scientific">Candidatus Kentrum sp. FM</name>
    <dbReference type="NCBI Taxonomy" id="2126340"/>
    <lineage>
        <taxon>Bacteria</taxon>
        <taxon>Pseudomonadati</taxon>
        <taxon>Pseudomonadota</taxon>
        <taxon>Gammaproteobacteria</taxon>
        <taxon>Candidatus Kentrum</taxon>
    </lineage>
</organism>
<dbReference type="EMBL" id="CAADFL010000215">
    <property type="protein sequence ID" value="VFK11930.1"/>
    <property type="molecule type" value="Genomic_DNA"/>
</dbReference>